<keyword evidence="2" id="KW-0964">Secreted</keyword>
<dbReference type="Gene3D" id="2.60.40.680">
    <property type="match status" value="1"/>
</dbReference>
<dbReference type="EMBL" id="JN110058">
    <property type="protein sequence ID" value="AEV59223.1"/>
    <property type="molecule type" value="Genomic_DNA"/>
</dbReference>
<dbReference type="InterPro" id="IPR008965">
    <property type="entry name" value="CBM2/CBM3_carb-bd_dom_sf"/>
</dbReference>
<comment type="subcellular location">
    <subcellularLocation>
        <location evidence="1">Secreted</location>
    </subcellularLocation>
</comment>
<dbReference type="Gene3D" id="1.10.1330.10">
    <property type="entry name" value="Dockerin domain"/>
    <property type="match status" value="1"/>
</dbReference>
<feature type="signal peptide" evidence="5">
    <location>
        <begin position="1"/>
        <end position="27"/>
    </location>
</feature>
<feature type="chain" id="PRO_5007664991" evidence="5">
    <location>
        <begin position="28"/>
        <end position="303"/>
    </location>
</feature>
<evidence type="ECO:0000256" key="4">
    <source>
        <dbReference type="SAM" id="MobiDB-lite"/>
    </source>
</evidence>
<feature type="compositionally biased region" description="Low complexity" evidence="4">
    <location>
        <begin position="204"/>
        <end position="228"/>
    </location>
</feature>
<dbReference type="InterPro" id="IPR002102">
    <property type="entry name" value="Cohesin_dom"/>
</dbReference>
<feature type="region of interest" description="Disordered" evidence="4">
    <location>
        <begin position="204"/>
        <end position="230"/>
    </location>
</feature>
<dbReference type="Pfam" id="PF00963">
    <property type="entry name" value="Cohesin"/>
    <property type="match status" value="1"/>
</dbReference>
<reference evidence="7" key="1">
    <citation type="journal article" date="2011" name="PLoS ONE">
        <title>Cellulosomics, a Gene-Centric Approach to Investigating the Intraspecific Diversity and Adaptation of Ruminococcus flavefaciens within the Rumen.</title>
        <authorList>
            <person name="Brulc J.M."/>
            <person name="Yeoman C.J."/>
            <person name="Wilson M.K."/>
            <person name="Berg Miller M.E."/>
            <person name="Jeraldo P."/>
            <person name="Jindou S."/>
            <person name="Goldenfeld N."/>
            <person name="Flint H.J."/>
            <person name="Lamed R."/>
            <person name="Borovok I."/>
            <person name="Vodovnik M."/>
            <person name="Nelson K.E."/>
            <person name="Bayer E.A."/>
            <person name="White B.A."/>
        </authorList>
    </citation>
    <scope>NUCLEOTIDE SEQUENCE</scope>
    <source>
        <strain evidence="7">DR640P337</strain>
        <strain evidence="8">KW648P360</strain>
    </source>
</reference>
<evidence type="ECO:0000313" key="7">
    <source>
        <dbReference type="EMBL" id="AEV59208.1"/>
    </source>
</evidence>
<proteinExistence type="predicted"/>
<dbReference type="GO" id="GO:0005576">
    <property type="term" value="C:extracellular region"/>
    <property type="evidence" value="ECO:0007669"/>
    <property type="project" value="UniProtKB-SubCell"/>
</dbReference>
<keyword evidence="5" id="KW-0732">Signal</keyword>
<dbReference type="InterPro" id="IPR036439">
    <property type="entry name" value="Dockerin_dom_sf"/>
</dbReference>
<dbReference type="SUPFAM" id="SSF49384">
    <property type="entry name" value="Carbohydrate-binding domain"/>
    <property type="match status" value="1"/>
</dbReference>
<dbReference type="SUPFAM" id="SSF63446">
    <property type="entry name" value="Type I dockerin domain"/>
    <property type="match status" value="1"/>
</dbReference>
<evidence type="ECO:0000313" key="8">
    <source>
        <dbReference type="EMBL" id="AEV59223.1"/>
    </source>
</evidence>
<keyword evidence="3" id="KW-0677">Repeat</keyword>
<name>G9FF43_RUMFL</name>
<dbReference type="AlphaFoldDB" id="G9FF43"/>
<evidence type="ECO:0000256" key="1">
    <source>
        <dbReference type="ARBA" id="ARBA00004613"/>
    </source>
</evidence>
<feature type="domain" description="Cohesin" evidence="6">
    <location>
        <begin position="32"/>
        <end position="155"/>
    </location>
</feature>
<dbReference type="GO" id="GO:0030246">
    <property type="term" value="F:carbohydrate binding"/>
    <property type="evidence" value="ECO:0007669"/>
    <property type="project" value="InterPro"/>
</dbReference>
<protein>
    <submittedName>
        <fullName evidence="7">Scaffoldin C</fullName>
    </submittedName>
</protein>
<dbReference type="EMBL" id="JN110043">
    <property type="protein sequence ID" value="AEV59208.1"/>
    <property type="molecule type" value="Genomic_DNA"/>
</dbReference>
<sequence>MKTKKVIVGAMAAMLSVSVCPLATATAADDTVQISVGKTTAEVGGAFTVEVSLADIPATGIQATNFSIEYDKNLITVTDIKAGKITDTGASSADSSASLLPNFNSYINNEKGLMSFMWTTSLDESSNWIKGEGTFCTITGTVASGAKAGTVADISIVPTDRETYAGSGVKNTEIDCGYTKDGAKVSYAVKTTAGSVTVAGGEVTTTTKPAETTTKPATETTTKPAETTSGTGKVTLKGDANVDGKVTVADAVAILQSIGNKDKYELKPQGKLNGDVDGVAGITGSDALRIQMLDAGKITELNF</sequence>
<evidence type="ECO:0000256" key="5">
    <source>
        <dbReference type="SAM" id="SignalP"/>
    </source>
</evidence>
<accession>G9FF43</accession>
<evidence type="ECO:0000256" key="3">
    <source>
        <dbReference type="ARBA" id="ARBA00022737"/>
    </source>
</evidence>
<evidence type="ECO:0000259" key="6">
    <source>
        <dbReference type="Pfam" id="PF00963"/>
    </source>
</evidence>
<dbReference type="GO" id="GO:0000272">
    <property type="term" value="P:polysaccharide catabolic process"/>
    <property type="evidence" value="ECO:0007669"/>
    <property type="project" value="InterPro"/>
</dbReference>
<organism evidence="7">
    <name type="scientific">Ruminococcus flavefaciens</name>
    <dbReference type="NCBI Taxonomy" id="1265"/>
    <lineage>
        <taxon>Bacteria</taxon>
        <taxon>Bacillati</taxon>
        <taxon>Bacillota</taxon>
        <taxon>Clostridia</taxon>
        <taxon>Eubacteriales</taxon>
        <taxon>Oscillospiraceae</taxon>
        <taxon>Ruminococcus</taxon>
    </lineage>
</organism>
<gene>
    <name evidence="7" type="primary">scaC</name>
</gene>
<evidence type="ECO:0000256" key="2">
    <source>
        <dbReference type="ARBA" id="ARBA00022525"/>
    </source>
</evidence>
<dbReference type="CDD" id="cd08548">
    <property type="entry name" value="Type_I_cohesin_like"/>
    <property type="match status" value="1"/>
</dbReference>